<keyword evidence="3" id="KW-1185">Reference proteome</keyword>
<evidence type="ECO:0000313" key="3">
    <source>
        <dbReference type="Proteomes" id="UP000266385"/>
    </source>
</evidence>
<dbReference type="Pfam" id="PF06170">
    <property type="entry name" value="DUF983"/>
    <property type="match status" value="1"/>
</dbReference>
<keyword evidence="1" id="KW-1133">Transmembrane helix</keyword>
<accession>A0A399R950</accession>
<dbReference type="Proteomes" id="UP000266385">
    <property type="component" value="Unassembled WGS sequence"/>
</dbReference>
<proteinExistence type="predicted"/>
<dbReference type="AlphaFoldDB" id="A0A399R950"/>
<dbReference type="OrthoDB" id="9799456at2"/>
<keyword evidence="1" id="KW-0472">Membrane</keyword>
<evidence type="ECO:0000256" key="1">
    <source>
        <dbReference type="SAM" id="Phobius"/>
    </source>
</evidence>
<dbReference type="InterPro" id="IPR009325">
    <property type="entry name" value="DUF983"/>
</dbReference>
<keyword evidence="1" id="KW-0812">Transmembrane</keyword>
<dbReference type="EMBL" id="QWFX01000013">
    <property type="protein sequence ID" value="RIJ27960.1"/>
    <property type="molecule type" value="Genomic_DNA"/>
</dbReference>
<gene>
    <name evidence="2" type="ORF">D1223_11085</name>
</gene>
<comment type="caution">
    <text evidence="2">The sequence shown here is derived from an EMBL/GenBank/DDBJ whole genome shotgun (WGS) entry which is preliminary data.</text>
</comment>
<evidence type="ECO:0000313" key="2">
    <source>
        <dbReference type="EMBL" id="RIJ27960.1"/>
    </source>
</evidence>
<feature type="transmembrane region" description="Helical" evidence="1">
    <location>
        <begin position="75"/>
        <end position="97"/>
    </location>
</feature>
<feature type="transmembrane region" description="Helical" evidence="1">
    <location>
        <begin position="50"/>
        <end position="68"/>
    </location>
</feature>
<sequence>MFEDPIRRGLKLRCARCGEGKLFRSYLKFKDECAVCGQDFSVADTADGPAFFVGFLVMILFAPFYFILPMLPLPLPLMIGAWVVLLSMMIGLALFLLPPFKAVLFNLQVRNRAEEAKWESTGKHGTPPNNWKP</sequence>
<dbReference type="RefSeq" id="WP_119376496.1">
    <property type="nucleotide sequence ID" value="NZ_QWFX01000013.1"/>
</dbReference>
<reference evidence="2 3" key="1">
    <citation type="submission" date="2018-08" db="EMBL/GenBank/DDBJ databases">
        <title>Henriciella mobilis sp. nov., isolated from seawater.</title>
        <authorList>
            <person name="Cheng H."/>
            <person name="Wu Y.-H."/>
            <person name="Xu X.-W."/>
            <person name="Guo L.-L."/>
        </authorList>
    </citation>
    <scope>NUCLEOTIDE SEQUENCE [LARGE SCALE GENOMIC DNA]</scope>
    <source>
        <strain evidence="2 3">JN25</strain>
    </source>
</reference>
<name>A0A399R950_9PROT</name>
<organism evidence="2 3">
    <name type="scientific">Henriciella mobilis</name>
    <dbReference type="NCBI Taxonomy" id="2305467"/>
    <lineage>
        <taxon>Bacteria</taxon>
        <taxon>Pseudomonadati</taxon>
        <taxon>Pseudomonadota</taxon>
        <taxon>Alphaproteobacteria</taxon>
        <taxon>Hyphomonadales</taxon>
        <taxon>Hyphomonadaceae</taxon>
        <taxon>Henriciella</taxon>
    </lineage>
</organism>
<protein>
    <submittedName>
        <fullName evidence="2">DUF983 domain-containing protein</fullName>
    </submittedName>
</protein>